<evidence type="ECO:0000313" key="1">
    <source>
        <dbReference type="EMBL" id="EMS31496.1"/>
    </source>
</evidence>
<dbReference type="EMBL" id="AMZY02000019">
    <property type="protein sequence ID" value="EMS31496.1"/>
    <property type="molecule type" value="Genomic_DNA"/>
</dbReference>
<evidence type="ECO:0000313" key="2">
    <source>
        <dbReference type="Proteomes" id="UP000010953"/>
    </source>
</evidence>
<gene>
    <name evidence="1" type="ORF">C943_02151</name>
</gene>
<comment type="caution">
    <text evidence="1">The sequence shown here is derived from an EMBL/GenBank/DDBJ whole genome shotgun (WGS) entry which is preliminary data.</text>
</comment>
<dbReference type="STRING" id="1239962.C943_02151"/>
<dbReference type="Proteomes" id="UP000010953">
    <property type="component" value="Unassembled WGS sequence"/>
</dbReference>
<sequence>MTKLSVLSRLRSLDFFRLEAFFLRITQRLSNPKPTKHGLSSMDYCLFTPNQ</sequence>
<reference evidence="1" key="1">
    <citation type="submission" date="2013-01" db="EMBL/GenBank/DDBJ databases">
        <title>Genome assembly of Mariniradius saccharolyticus AK6.</title>
        <authorList>
            <person name="Vaidya B."/>
            <person name="Khatri I."/>
            <person name="Tanuku N.R.S."/>
            <person name="Subramanian S."/>
            <person name="Pinnaka A."/>
        </authorList>
    </citation>
    <scope>NUCLEOTIDE SEQUENCE [LARGE SCALE GENOMIC DNA]</scope>
    <source>
        <strain evidence="1">AK6</strain>
    </source>
</reference>
<dbReference type="AlphaFoldDB" id="M7Y2Q5"/>
<name>M7Y2Q5_9BACT</name>
<proteinExistence type="predicted"/>
<keyword evidence="2" id="KW-1185">Reference proteome</keyword>
<protein>
    <submittedName>
        <fullName evidence="1">Uncharacterized protein</fullName>
    </submittedName>
</protein>
<accession>M7Y2Q5</accession>
<dbReference type="InParanoid" id="M7Y2Q5"/>
<organism evidence="1 2">
    <name type="scientific">Mariniradius saccharolyticus AK6</name>
    <dbReference type="NCBI Taxonomy" id="1239962"/>
    <lineage>
        <taxon>Bacteria</taxon>
        <taxon>Pseudomonadati</taxon>
        <taxon>Bacteroidota</taxon>
        <taxon>Cytophagia</taxon>
        <taxon>Cytophagales</taxon>
        <taxon>Cyclobacteriaceae</taxon>
        <taxon>Mariniradius</taxon>
    </lineage>
</organism>